<comment type="caution">
    <text evidence="2">The sequence shown here is derived from an EMBL/GenBank/DDBJ whole genome shotgun (WGS) entry which is preliminary data.</text>
</comment>
<evidence type="ECO:0000313" key="2">
    <source>
        <dbReference type="EMBL" id="GGA82763.1"/>
    </source>
</evidence>
<gene>
    <name evidence="2" type="ORF">GCM10011521_21310</name>
</gene>
<keyword evidence="3" id="KW-1185">Reference proteome</keyword>
<protein>
    <submittedName>
        <fullName evidence="2">Uncharacterized protein</fullName>
    </submittedName>
</protein>
<feature type="transmembrane region" description="Helical" evidence="1">
    <location>
        <begin position="41"/>
        <end position="60"/>
    </location>
</feature>
<proteinExistence type="predicted"/>
<sequence>MSAPDFLDFVDLFVSWRFYAGLLTTCLACLAVFLFIPSEPVAIVVAVPLGVIGLVLSWRWQQRADDKMVD</sequence>
<organism evidence="2 3">
    <name type="scientific">Arenimonas soli</name>
    <dbReference type="NCBI Taxonomy" id="2269504"/>
    <lineage>
        <taxon>Bacteria</taxon>
        <taxon>Pseudomonadati</taxon>
        <taxon>Pseudomonadota</taxon>
        <taxon>Gammaproteobacteria</taxon>
        <taxon>Lysobacterales</taxon>
        <taxon>Lysobacteraceae</taxon>
        <taxon>Arenimonas</taxon>
    </lineage>
</organism>
<feature type="transmembrane region" description="Helical" evidence="1">
    <location>
        <begin position="16"/>
        <end position="36"/>
    </location>
</feature>
<accession>A0ABQ1HN76</accession>
<dbReference type="EMBL" id="BMKC01000003">
    <property type="protein sequence ID" value="GGA82763.1"/>
    <property type="molecule type" value="Genomic_DNA"/>
</dbReference>
<name>A0ABQ1HN76_9GAMM</name>
<reference evidence="3" key="1">
    <citation type="journal article" date="2019" name="Int. J. Syst. Evol. Microbiol.">
        <title>The Global Catalogue of Microorganisms (GCM) 10K type strain sequencing project: providing services to taxonomists for standard genome sequencing and annotation.</title>
        <authorList>
            <consortium name="The Broad Institute Genomics Platform"/>
            <consortium name="The Broad Institute Genome Sequencing Center for Infectious Disease"/>
            <person name="Wu L."/>
            <person name="Ma J."/>
        </authorList>
    </citation>
    <scope>NUCLEOTIDE SEQUENCE [LARGE SCALE GENOMIC DNA]</scope>
    <source>
        <strain evidence="3">CGMCC 1.15905</strain>
    </source>
</reference>
<evidence type="ECO:0000256" key="1">
    <source>
        <dbReference type="SAM" id="Phobius"/>
    </source>
</evidence>
<keyword evidence="1" id="KW-1133">Transmembrane helix</keyword>
<evidence type="ECO:0000313" key="3">
    <source>
        <dbReference type="Proteomes" id="UP000623419"/>
    </source>
</evidence>
<keyword evidence="1" id="KW-0812">Transmembrane</keyword>
<keyword evidence="1" id="KW-0472">Membrane</keyword>
<dbReference type="Proteomes" id="UP000623419">
    <property type="component" value="Unassembled WGS sequence"/>
</dbReference>